<keyword evidence="5" id="KW-1185">Reference proteome</keyword>
<evidence type="ECO:0000256" key="1">
    <source>
        <dbReference type="ARBA" id="ARBA00005850"/>
    </source>
</evidence>
<comment type="caution">
    <text evidence="4">The sequence shown here is derived from an EMBL/GenBank/DDBJ whole genome shotgun (WGS) entry which is preliminary data.</text>
</comment>
<keyword evidence="3" id="KW-0406">Ion transport</keyword>
<dbReference type="Pfam" id="PF01813">
    <property type="entry name" value="ATP-synt_D"/>
    <property type="match status" value="1"/>
</dbReference>
<comment type="similarity">
    <text evidence="1">Belongs to the V-ATPase D subunit family.</text>
</comment>
<protein>
    <submittedName>
        <fullName evidence="4">Uncharacterized protein</fullName>
    </submittedName>
</protein>
<evidence type="ECO:0000256" key="2">
    <source>
        <dbReference type="ARBA" id="ARBA00022448"/>
    </source>
</evidence>
<dbReference type="NCBIfam" id="TIGR00309">
    <property type="entry name" value="V_ATPase_subD"/>
    <property type="match status" value="1"/>
</dbReference>
<dbReference type="EMBL" id="JAUUTY010000006">
    <property type="protein sequence ID" value="KAK1615547.1"/>
    <property type="molecule type" value="Genomic_DNA"/>
</dbReference>
<dbReference type="PANTHER" id="PTHR11671">
    <property type="entry name" value="V-TYPE ATP SYNTHASE SUBUNIT D"/>
    <property type="match status" value="1"/>
</dbReference>
<keyword evidence="2" id="KW-0813">Transport</keyword>
<evidence type="ECO:0000313" key="5">
    <source>
        <dbReference type="Proteomes" id="UP001231189"/>
    </source>
</evidence>
<name>A0AAD8R709_LOLMU</name>
<sequence length="265" mass="28680">MAGQGQRLTVVPTVTVMGMIKARLAAATRGHALLKKKSDALTVQFRAILKRIVAAKEAMGDAMRSASLSLAEALYVAGGPLRHVVQQSVSGPARLRVRAHHDNIAGVRLPRFEHFLVDDGARAPLLAGLAGGGQQVSASRAAHVRAVELLVELASLQTSFLTLDEAIKTTNRRVNALEHVVKPQLENTVAYIRGELDEQEREEFFRLKKIQAVKQRELERQVEAAKLYAVEKVAGEVALKRGVSVGAAASMLENGGGERDEDIIF</sequence>
<dbReference type="Gene3D" id="1.10.287.3240">
    <property type="match status" value="1"/>
</dbReference>
<proteinExistence type="inferred from homology"/>
<organism evidence="4 5">
    <name type="scientific">Lolium multiflorum</name>
    <name type="common">Italian ryegrass</name>
    <name type="synonym">Lolium perenne subsp. multiflorum</name>
    <dbReference type="NCBI Taxonomy" id="4521"/>
    <lineage>
        <taxon>Eukaryota</taxon>
        <taxon>Viridiplantae</taxon>
        <taxon>Streptophyta</taxon>
        <taxon>Embryophyta</taxon>
        <taxon>Tracheophyta</taxon>
        <taxon>Spermatophyta</taxon>
        <taxon>Magnoliopsida</taxon>
        <taxon>Liliopsida</taxon>
        <taxon>Poales</taxon>
        <taxon>Poaceae</taxon>
        <taxon>BOP clade</taxon>
        <taxon>Pooideae</taxon>
        <taxon>Poodae</taxon>
        <taxon>Poeae</taxon>
        <taxon>Poeae Chloroplast Group 2 (Poeae type)</taxon>
        <taxon>Loliodinae</taxon>
        <taxon>Loliinae</taxon>
        <taxon>Lolium</taxon>
    </lineage>
</organism>
<dbReference type="GO" id="GO:0046961">
    <property type="term" value="F:proton-transporting ATPase activity, rotational mechanism"/>
    <property type="evidence" value="ECO:0007669"/>
    <property type="project" value="InterPro"/>
</dbReference>
<evidence type="ECO:0000313" key="4">
    <source>
        <dbReference type="EMBL" id="KAK1615547.1"/>
    </source>
</evidence>
<dbReference type="FunFam" id="1.10.287.3240:FF:000003">
    <property type="entry name" value="V-type proton ATPase subunit D"/>
    <property type="match status" value="1"/>
</dbReference>
<evidence type="ECO:0000256" key="3">
    <source>
        <dbReference type="ARBA" id="ARBA00023065"/>
    </source>
</evidence>
<reference evidence="4" key="1">
    <citation type="submission" date="2023-07" db="EMBL/GenBank/DDBJ databases">
        <title>A chromosome-level genome assembly of Lolium multiflorum.</title>
        <authorList>
            <person name="Chen Y."/>
            <person name="Copetti D."/>
            <person name="Kolliker R."/>
            <person name="Studer B."/>
        </authorList>
    </citation>
    <scope>NUCLEOTIDE SEQUENCE</scope>
    <source>
        <strain evidence="4">02402/16</strain>
        <tissue evidence="4">Leaf</tissue>
    </source>
</reference>
<gene>
    <name evidence="4" type="ORF">QYE76_021064</name>
</gene>
<dbReference type="Proteomes" id="UP001231189">
    <property type="component" value="Unassembled WGS sequence"/>
</dbReference>
<dbReference type="AlphaFoldDB" id="A0AAD8R709"/>
<accession>A0AAD8R709</accession>
<dbReference type="InterPro" id="IPR002699">
    <property type="entry name" value="V_ATPase_D"/>
</dbReference>